<accession>F4GJP2</accession>
<dbReference type="STRING" id="760011.Spico_1587"/>
<name>F4GJP2_PARC1</name>
<dbReference type="EMBL" id="CP002659">
    <property type="protein sequence ID" value="AEC02789.1"/>
    <property type="molecule type" value="Genomic_DNA"/>
</dbReference>
<evidence type="ECO:0000313" key="2">
    <source>
        <dbReference type="Proteomes" id="UP000007939"/>
    </source>
</evidence>
<organism evidence="1 2">
    <name type="scientific">Parasphaerochaeta coccoides (strain ATCC BAA-1237 / DSM 17374 / SPN1)</name>
    <name type="common">Sphaerochaeta coccoides</name>
    <dbReference type="NCBI Taxonomy" id="760011"/>
    <lineage>
        <taxon>Bacteria</taxon>
        <taxon>Pseudomonadati</taxon>
        <taxon>Spirochaetota</taxon>
        <taxon>Spirochaetia</taxon>
        <taxon>Spirochaetales</taxon>
        <taxon>Sphaerochaetaceae</taxon>
        <taxon>Parasphaerochaeta</taxon>
    </lineage>
</organism>
<keyword evidence="2" id="KW-1185">Reference proteome</keyword>
<reference evidence="2" key="1">
    <citation type="submission" date="2011-04" db="EMBL/GenBank/DDBJ databases">
        <title>The complete genome of Spirochaeta coccoides DSM 17374.</title>
        <authorList>
            <person name="Lucas S."/>
            <person name="Copeland A."/>
            <person name="Lapidus A."/>
            <person name="Bruce D."/>
            <person name="Goodwin L."/>
            <person name="Pitluck S."/>
            <person name="Peters L."/>
            <person name="Kyrpides N."/>
            <person name="Mavromatis K."/>
            <person name="Pagani I."/>
            <person name="Ivanova N."/>
            <person name="Ovchinnikova G."/>
            <person name="Lu M."/>
            <person name="Detter J.C."/>
            <person name="Tapia R."/>
            <person name="Han C."/>
            <person name="Land M."/>
            <person name="Hauser L."/>
            <person name="Markowitz V."/>
            <person name="Cheng J.-F."/>
            <person name="Hugenholtz P."/>
            <person name="Woyke T."/>
            <person name="Wu D."/>
            <person name="Spring S."/>
            <person name="Schroeder M."/>
            <person name="Brambilla E."/>
            <person name="Klenk H.-P."/>
            <person name="Eisen J.A."/>
        </authorList>
    </citation>
    <scope>NUCLEOTIDE SEQUENCE [LARGE SCALE GENOMIC DNA]</scope>
    <source>
        <strain evidence="2">ATCC BAA-1237 / DSM 17374 / SPN1</strain>
    </source>
</reference>
<dbReference type="InterPro" id="IPR003489">
    <property type="entry name" value="RHF/RaiA"/>
</dbReference>
<dbReference type="SUPFAM" id="SSF69754">
    <property type="entry name" value="Ribosome binding protein Y (YfiA homologue)"/>
    <property type="match status" value="1"/>
</dbReference>
<dbReference type="AlphaFoldDB" id="F4GJP2"/>
<sequence>MNVTIRGVRYNPSEETQQFLDKKLQKVQFAEDYLHDLDIVITRETIGQGFHLDAKMHFSWGSLKVVSTDCYELYEGIEALVDKIEAAASKEKGKVKGR</sequence>
<dbReference type="eggNOG" id="COG1544">
    <property type="taxonomic scope" value="Bacteria"/>
</dbReference>
<gene>
    <name evidence="1" type="ordered locus">Spico_1587</name>
</gene>
<dbReference type="InterPro" id="IPR036567">
    <property type="entry name" value="RHF-like"/>
</dbReference>
<proteinExistence type="predicted"/>
<dbReference type="Pfam" id="PF02482">
    <property type="entry name" value="Ribosomal_S30AE"/>
    <property type="match status" value="1"/>
</dbReference>
<dbReference type="RefSeq" id="WP_013740183.1">
    <property type="nucleotide sequence ID" value="NC_015436.1"/>
</dbReference>
<dbReference type="KEGG" id="scc:Spico_1587"/>
<dbReference type="OrthoDB" id="361037at2"/>
<protein>
    <submittedName>
        <fullName evidence="1">Ribosomal subunit interface protein</fullName>
    </submittedName>
</protein>
<evidence type="ECO:0000313" key="1">
    <source>
        <dbReference type="EMBL" id="AEC02789.1"/>
    </source>
</evidence>
<reference evidence="1 2" key="2">
    <citation type="journal article" date="2012" name="Stand. Genomic Sci.">
        <title>Complete genome sequence of the termite hindgut bacterium Spirochaeta coccoides type strain (SPN1(T)), reclassification in the genus Sphaerochaeta as Sphaerochaeta coccoides comb. nov. and emendations of the family Spirochaetaceae and the genus Sphaerochaeta.</title>
        <authorList>
            <person name="Abt B."/>
            <person name="Han C."/>
            <person name="Scheuner C."/>
            <person name="Lu M."/>
            <person name="Lapidus A."/>
            <person name="Nolan M."/>
            <person name="Lucas S."/>
            <person name="Hammon N."/>
            <person name="Deshpande S."/>
            <person name="Cheng J.F."/>
            <person name="Tapia R."/>
            <person name="Goodwin L.A."/>
            <person name="Pitluck S."/>
            <person name="Liolios K."/>
            <person name="Pagani I."/>
            <person name="Ivanova N."/>
            <person name="Mavromatis K."/>
            <person name="Mikhailova N."/>
            <person name="Huntemann M."/>
            <person name="Pati A."/>
            <person name="Chen A."/>
            <person name="Palaniappan K."/>
            <person name="Land M."/>
            <person name="Hauser L."/>
            <person name="Brambilla E.M."/>
            <person name="Rohde M."/>
            <person name="Spring S."/>
            <person name="Gronow S."/>
            <person name="Goker M."/>
            <person name="Woyke T."/>
            <person name="Bristow J."/>
            <person name="Eisen J.A."/>
            <person name="Markowitz V."/>
            <person name="Hugenholtz P."/>
            <person name="Kyrpides N.C."/>
            <person name="Klenk H.P."/>
            <person name="Detter J.C."/>
        </authorList>
    </citation>
    <scope>NUCLEOTIDE SEQUENCE [LARGE SCALE GENOMIC DNA]</scope>
    <source>
        <strain evidence="2">ATCC BAA-1237 / DSM 17374 / SPN1</strain>
    </source>
</reference>
<dbReference type="Gene3D" id="3.30.160.100">
    <property type="entry name" value="Ribosome hibernation promotion factor-like"/>
    <property type="match status" value="1"/>
</dbReference>
<dbReference type="Proteomes" id="UP000007939">
    <property type="component" value="Chromosome"/>
</dbReference>
<dbReference type="HOGENOM" id="CLU_182060_0_0_12"/>